<accession>A0ABT1YA70</accession>
<organism evidence="2 3">
    <name type="scientific">Dehalobacterium formicoaceticum</name>
    <dbReference type="NCBI Taxonomy" id="51515"/>
    <lineage>
        <taxon>Bacteria</taxon>
        <taxon>Bacillati</taxon>
        <taxon>Bacillota</taxon>
        <taxon>Clostridia</taxon>
        <taxon>Eubacteriales</taxon>
        <taxon>Peptococcaceae</taxon>
        <taxon>Dehalobacterium</taxon>
    </lineage>
</organism>
<keyword evidence="3" id="KW-1185">Reference proteome</keyword>
<dbReference type="SUPFAM" id="SSF53807">
    <property type="entry name" value="Helical backbone' metal receptor"/>
    <property type="match status" value="1"/>
</dbReference>
<reference evidence="2 3" key="1">
    <citation type="submission" date="2022-08" db="EMBL/GenBank/DDBJ databases">
        <title>Proteogenomics of the novel Dehalobacterium formicoaceticum strain EZ94 highlights a key role of methyltransferases during anaerobic dichloromethane degradation.</title>
        <authorList>
            <person name="Wasmund K."/>
        </authorList>
    </citation>
    <scope>NUCLEOTIDE SEQUENCE [LARGE SCALE GENOMIC DNA]</scope>
    <source>
        <strain evidence="2 3">EZ94</strain>
    </source>
</reference>
<dbReference type="Gene3D" id="1.20.58.2180">
    <property type="match status" value="1"/>
</dbReference>
<dbReference type="EMBL" id="JANPWE010000008">
    <property type="protein sequence ID" value="MCR6546551.1"/>
    <property type="molecule type" value="Genomic_DNA"/>
</dbReference>
<proteinExistence type="predicted"/>
<evidence type="ECO:0000313" key="3">
    <source>
        <dbReference type="Proteomes" id="UP001524944"/>
    </source>
</evidence>
<evidence type="ECO:0000313" key="2">
    <source>
        <dbReference type="EMBL" id="MCR6546551.1"/>
    </source>
</evidence>
<dbReference type="RefSeq" id="WP_257913909.1">
    <property type="nucleotide sequence ID" value="NZ_JANPWE010000008.1"/>
</dbReference>
<feature type="region of interest" description="Disordered" evidence="1">
    <location>
        <begin position="19"/>
        <end position="38"/>
    </location>
</feature>
<gene>
    <name evidence="2" type="ORF">NVS47_13695</name>
</gene>
<comment type="caution">
    <text evidence="2">The sequence shown here is derived from an EMBL/GenBank/DDBJ whole genome shotgun (WGS) entry which is preliminary data.</text>
</comment>
<name>A0ABT1YA70_9FIRM</name>
<sequence length="92" mass="11056">MIERERKGKGTGTLSLEFISDRDDVPVPPSHPRPTWWDRPSPEAPLGFNWLAQTLYPEEMQSVDLKQETQDFYRTFYDYELSEEEYNKFFFQ</sequence>
<evidence type="ECO:0000256" key="1">
    <source>
        <dbReference type="SAM" id="MobiDB-lite"/>
    </source>
</evidence>
<protein>
    <submittedName>
        <fullName evidence="2">Uncharacterized protein</fullName>
    </submittedName>
</protein>
<dbReference type="Proteomes" id="UP001524944">
    <property type="component" value="Unassembled WGS sequence"/>
</dbReference>